<dbReference type="SUPFAM" id="SSF53474">
    <property type="entry name" value="alpha/beta-Hydrolases"/>
    <property type="match status" value="1"/>
</dbReference>
<feature type="domain" description="Carboxylesterase type B" evidence="2">
    <location>
        <begin position="16"/>
        <end position="90"/>
    </location>
</feature>
<dbReference type="OrthoDB" id="6508095at2759"/>
<gene>
    <name evidence="3" type="ORF">HPB48_007534</name>
</gene>
<reference evidence="3 4" key="1">
    <citation type="journal article" date="2020" name="Cell">
        <title>Large-Scale Comparative Analyses of Tick Genomes Elucidate Their Genetic Diversity and Vector Capacities.</title>
        <authorList>
            <consortium name="Tick Genome and Microbiome Consortium (TIGMIC)"/>
            <person name="Jia N."/>
            <person name="Wang J."/>
            <person name="Shi W."/>
            <person name="Du L."/>
            <person name="Sun Y."/>
            <person name="Zhan W."/>
            <person name="Jiang J.F."/>
            <person name="Wang Q."/>
            <person name="Zhang B."/>
            <person name="Ji P."/>
            <person name="Bell-Sakyi L."/>
            <person name="Cui X.M."/>
            <person name="Yuan T.T."/>
            <person name="Jiang B.G."/>
            <person name="Yang W.F."/>
            <person name="Lam T.T."/>
            <person name="Chang Q.C."/>
            <person name="Ding S.J."/>
            <person name="Wang X.J."/>
            <person name="Zhu J.G."/>
            <person name="Ruan X.D."/>
            <person name="Zhao L."/>
            <person name="Wei J.T."/>
            <person name="Ye R.Z."/>
            <person name="Que T.C."/>
            <person name="Du C.H."/>
            <person name="Zhou Y.H."/>
            <person name="Cheng J.X."/>
            <person name="Dai P.F."/>
            <person name="Guo W.B."/>
            <person name="Han X.H."/>
            <person name="Huang E.J."/>
            <person name="Li L.F."/>
            <person name="Wei W."/>
            <person name="Gao Y.C."/>
            <person name="Liu J.Z."/>
            <person name="Shao H.Z."/>
            <person name="Wang X."/>
            <person name="Wang C.C."/>
            <person name="Yang T.C."/>
            <person name="Huo Q.B."/>
            <person name="Li W."/>
            <person name="Chen H.Y."/>
            <person name="Chen S.E."/>
            <person name="Zhou L.G."/>
            <person name="Ni X.B."/>
            <person name="Tian J.H."/>
            <person name="Sheng Y."/>
            <person name="Liu T."/>
            <person name="Pan Y.S."/>
            <person name="Xia L.Y."/>
            <person name="Li J."/>
            <person name="Zhao F."/>
            <person name="Cao W.C."/>
        </authorList>
    </citation>
    <scope>NUCLEOTIDE SEQUENCE [LARGE SCALE GENOMIC DNA]</scope>
    <source>
        <strain evidence="3">HaeL-2018</strain>
    </source>
</reference>
<proteinExistence type="predicted"/>
<dbReference type="PANTHER" id="PTHR45237">
    <property type="entry name" value="POSSIBLE PARA-NITROBENZYL ESTERASE"/>
    <property type="match status" value="1"/>
</dbReference>
<comment type="caution">
    <text evidence="3">The sequence shown here is derived from an EMBL/GenBank/DDBJ whole genome shotgun (WGS) entry which is preliminary data.</text>
</comment>
<evidence type="ECO:0000313" key="3">
    <source>
        <dbReference type="EMBL" id="KAH9367459.1"/>
    </source>
</evidence>
<keyword evidence="4" id="KW-1185">Reference proteome</keyword>
<evidence type="ECO:0000313" key="4">
    <source>
        <dbReference type="Proteomes" id="UP000821853"/>
    </source>
</evidence>
<dbReference type="VEuPathDB" id="VectorBase:HLOH_051547"/>
<dbReference type="AlphaFoldDB" id="A0A9J6FXE4"/>
<dbReference type="InterPro" id="IPR002018">
    <property type="entry name" value="CarbesteraseB"/>
</dbReference>
<dbReference type="Proteomes" id="UP000821853">
    <property type="component" value="Chromosome 2"/>
</dbReference>
<keyword evidence="1" id="KW-0325">Glycoprotein</keyword>
<dbReference type="PANTHER" id="PTHR45237:SF2">
    <property type="entry name" value="POSSIBLE PARA-NITROBENZYL ESTERASE"/>
    <property type="match status" value="1"/>
</dbReference>
<organism evidence="3 4">
    <name type="scientific">Haemaphysalis longicornis</name>
    <name type="common">Bush tick</name>
    <dbReference type="NCBI Taxonomy" id="44386"/>
    <lineage>
        <taxon>Eukaryota</taxon>
        <taxon>Metazoa</taxon>
        <taxon>Ecdysozoa</taxon>
        <taxon>Arthropoda</taxon>
        <taxon>Chelicerata</taxon>
        <taxon>Arachnida</taxon>
        <taxon>Acari</taxon>
        <taxon>Parasitiformes</taxon>
        <taxon>Ixodida</taxon>
        <taxon>Ixodoidea</taxon>
        <taxon>Ixodidae</taxon>
        <taxon>Haemaphysalinae</taxon>
        <taxon>Haemaphysalis</taxon>
    </lineage>
</organism>
<dbReference type="Gene3D" id="3.40.50.1820">
    <property type="entry name" value="alpha/beta hydrolase"/>
    <property type="match status" value="1"/>
</dbReference>
<sequence length="92" mass="10173">MHVLRVYEQVVRGHEDSSEACLQLNVWTPCTEATDPGCRKTVLVFLHAVEFQNGDNNYYDGSWLAAIGQLVVVAPNFRLGAFGFLNLGTTSI</sequence>
<evidence type="ECO:0000256" key="1">
    <source>
        <dbReference type="ARBA" id="ARBA00023180"/>
    </source>
</evidence>
<protein>
    <recommendedName>
        <fullName evidence="2">Carboxylesterase type B domain-containing protein</fullName>
    </recommendedName>
</protein>
<dbReference type="OMA" id="PCTEATD"/>
<dbReference type="InterPro" id="IPR029058">
    <property type="entry name" value="AB_hydrolase_fold"/>
</dbReference>
<name>A0A9J6FXE4_HAELO</name>
<accession>A0A9J6FXE4</accession>
<dbReference type="Pfam" id="PF00135">
    <property type="entry name" value="COesterase"/>
    <property type="match status" value="1"/>
</dbReference>
<evidence type="ECO:0000259" key="2">
    <source>
        <dbReference type="Pfam" id="PF00135"/>
    </source>
</evidence>
<dbReference type="EMBL" id="JABSTR010000004">
    <property type="protein sequence ID" value="KAH9367459.1"/>
    <property type="molecule type" value="Genomic_DNA"/>
</dbReference>